<dbReference type="PROSITE" id="PS50977">
    <property type="entry name" value="HTH_TETR_2"/>
    <property type="match status" value="1"/>
</dbReference>
<feature type="region of interest" description="Disordered" evidence="5">
    <location>
        <begin position="1"/>
        <end position="23"/>
    </location>
</feature>
<feature type="compositionally biased region" description="Basic and acidic residues" evidence="5">
    <location>
        <begin position="1"/>
        <end position="18"/>
    </location>
</feature>
<dbReference type="Pfam" id="PF00440">
    <property type="entry name" value="TetR_N"/>
    <property type="match status" value="1"/>
</dbReference>
<feature type="domain" description="HTH tetR-type" evidence="6">
    <location>
        <begin position="53"/>
        <end position="113"/>
    </location>
</feature>
<keyword evidence="1" id="KW-0805">Transcription regulation</keyword>
<comment type="caution">
    <text evidence="7">The sequence shown here is derived from an EMBL/GenBank/DDBJ whole genome shotgun (WGS) entry which is preliminary data.</text>
</comment>
<dbReference type="InterPro" id="IPR009057">
    <property type="entry name" value="Homeodomain-like_sf"/>
</dbReference>
<sequence>MHMRKFLDGRKRGGDMAVRHSGGGSADRTLALLWRNHKQAEPSRPTKLGRRPTLDLDKVVDAGIALADEQGLAAASMSGVAKALGVGTMTLYTYVPSKEELLDLMVDQVLAERDLPAPGEPRPTGWRDQINLYSEQTRAMFHRHPWLASISTIRPPVGPGMLAAREYLLSACAVLGLSPRQTNTAALAITTYIDSAAGLEAESDQLERQTGQSHDAWWTERWDLWETYFDQDRHPTMTAIWNANGYGDGTREAADESYRFGLDRLLDGIEALTSLKP</sequence>
<evidence type="ECO:0000256" key="4">
    <source>
        <dbReference type="PROSITE-ProRule" id="PRU00335"/>
    </source>
</evidence>
<dbReference type="PANTHER" id="PTHR30055:SF151">
    <property type="entry name" value="TRANSCRIPTIONAL REGULATORY PROTEIN"/>
    <property type="match status" value="1"/>
</dbReference>
<reference evidence="8" key="1">
    <citation type="journal article" date="2019" name="Int. J. Syst. Evol. Microbiol.">
        <title>The Global Catalogue of Microorganisms (GCM) 10K type strain sequencing project: providing services to taxonomists for standard genome sequencing and annotation.</title>
        <authorList>
            <consortium name="The Broad Institute Genomics Platform"/>
            <consortium name="The Broad Institute Genome Sequencing Center for Infectious Disease"/>
            <person name="Wu L."/>
            <person name="Ma J."/>
        </authorList>
    </citation>
    <scope>NUCLEOTIDE SEQUENCE [LARGE SCALE GENOMIC DNA]</scope>
    <source>
        <strain evidence="8">JCM 16928</strain>
    </source>
</reference>
<organism evidence="7 8">
    <name type="scientific">Kribbella ginsengisoli</name>
    <dbReference type="NCBI Taxonomy" id="363865"/>
    <lineage>
        <taxon>Bacteria</taxon>
        <taxon>Bacillati</taxon>
        <taxon>Actinomycetota</taxon>
        <taxon>Actinomycetes</taxon>
        <taxon>Propionibacteriales</taxon>
        <taxon>Kribbellaceae</taxon>
        <taxon>Kribbella</taxon>
    </lineage>
</organism>
<evidence type="ECO:0000256" key="5">
    <source>
        <dbReference type="SAM" id="MobiDB-lite"/>
    </source>
</evidence>
<dbReference type="Proteomes" id="UP001501222">
    <property type="component" value="Unassembled WGS sequence"/>
</dbReference>
<evidence type="ECO:0000256" key="3">
    <source>
        <dbReference type="ARBA" id="ARBA00023163"/>
    </source>
</evidence>
<evidence type="ECO:0000256" key="2">
    <source>
        <dbReference type="ARBA" id="ARBA00023125"/>
    </source>
</evidence>
<evidence type="ECO:0000313" key="8">
    <source>
        <dbReference type="Proteomes" id="UP001501222"/>
    </source>
</evidence>
<dbReference type="InterPro" id="IPR050109">
    <property type="entry name" value="HTH-type_TetR-like_transc_reg"/>
</dbReference>
<protein>
    <submittedName>
        <fullName evidence="7">TetR/AcrR family transcriptional regulator</fullName>
    </submittedName>
</protein>
<dbReference type="PRINTS" id="PR00455">
    <property type="entry name" value="HTHTETR"/>
</dbReference>
<dbReference type="Gene3D" id="1.10.10.60">
    <property type="entry name" value="Homeodomain-like"/>
    <property type="match status" value="1"/>
</dbReference>
<evidence type="ECO:0000256" key="1">
    <source>
        <dbReference type="ARBA" id="ARBA00023015"/>
    </source>
</evidence>
<dbReference type="SUPFAM" id="SSF48498">
    <property type="entry name" value="Tetracyclin repressor-like, C-terminal domain"/>
    <property type="match status" value="1"/>
</dbReference>
<evidence type="ECO:0000259" key="6">
    <source>
        <dbReference type="PROSITE" id="PS50977"/>
    </source>
</evidence>
<proteinExistence type="predicted"/>
<dbReference type="InterPro" id="IPR001647">
    <property type="entry name" value="HTH_TetR"/>
</dbReference>
<feature type="DNA-binding region" description="H-T-H motif" evidence="4">
    <location>
        <begin position="76"/>
        <end position="95"/>
    </location>
</feature>
<dbReference type="InterPro" id="IPR036271">
    <property type="entry name" value="Tet_transcr_reg_TetR-rel_C_sf"/>
</dbReference>
<gene>
    <name evidence="7" type="ORF">GCM10022235_21280</name>
</gene>
<evidence type="ECO:0000313" key="7">
    <source>
        <dbReference type="EMBL" id="GAA3553163.1"/>
    </source>
</evidence>
<dbReference type="Gene3D" id="1.10.357.10">
    <property type="entry name" value="Tetracycline Repressor, domain 2"/>
    <property type="match status" value="1"/>
</dbReference>
<keyword evidence="2 4" id="KW-0238">DNA-binding</keyword>
<name>A0ABP6WL33_9ACTN</name>
<keyword evidence="8" id="KW-1185">Reference proteome</keyword>
<dbReference type="Pfam" id="PF02909">
    <property type="entry name" value="TetR_C_1"/>
    <property type="match status" value="1"/>
</dbReference>
<dbReference type="InterPro" id="IPR004111">
    <property type="entry name" value="Repressor_TetR_C"/>
</dbReference>
<keyword evidence="3" id="KW-0804">Transcription</keyword>
<dbReference type="SUPFAM" id="SSF46689">
    <property type="entry name" value="Homeodomain-like"/>
    <property type="match status" value="1"/>
</dbReference>
<dbReference type="EMBL" id="BAABAA010000002">
    <property type="protein sequence ID" value="GAA3553163.1"/>
    <property type="molecule type" value="Genomic_DNA"/>
</dbReference>
<accession>A0ABP6WL33</accession>
<dbReference type="PANTHER" id="PTHR30055">
    <property type="entry name" value="HTH-TYPE TRANSCRIPTIONAL REGULATOR RUTR"/>
    <property type="match status" value="1"/>
</dbReference>